<gene>
    <name evidence="1" type="ORF">Pcinc_039692</name>
    <name evidence="2" type="ORF">Pcinc_039693</name>
    <name evidence="3" type="ORF">Pcinc_039694</name>
</gene>
<evidence type="ECO:0000313" key="4">
    <source>
        <dbReference type="Proteomes" id="UP001286313"/>
    </source>
</evidence>
<comment type="caution">
    <text evidence="3">The sequence shown here is derived from an EMBL/GenBank/DDBJ whole genome shotgun (WGS) entry which is preliminary data.</text>
</comment>
<proteinExistence type="predicted"/>
<organism evidence="3 4">
    <name type="scientific">Petrolisthes cinctipes</name>
    <name type="common">Flat porcelain crab</name>
    <dbReference type="NCBI Taxonomy" id="88211"/>
    <lineage>
        <taxon>Eukaryota</taxon>
        <taxon>Metazoa</taxon>
        <taxon>Ecdysozoa</taxon>
        <taxon>Arthropoda</taxon>
        <taxon>Crustacea</taxon>
        <taxon>Multicrustacea</taxon>
        <taxon>Malacostraca</taxon>
        <taxon>Eumalacostraca</taxon>
        <taxon>Eucarida</taxon>
        <taxon>Decapoda</taxon>
        <taxon>Pleocyemata</taxon>
        <taxon>Anomura</taxon>
        <taxon>Galatheoidea</taxon>
        <taxon>Porcellanidae</taxon>
        <taxon>Petrolisthes</taxon>
    </lineage>
</organism>
<evidence type="ECO:0000313" key="1">
    <source>
        <dbReference type="EMBL" id="KAK3853781.1"/>
    </source>
</evidence>
<reference evidence="3" key="1">
    <citation type="submission" date="2023-10" db="EMBL/GenBank/DDBJ databases">
        <title>Genome assemblies of two species of porcelain crab, Petrolisthes cinctipes and Petrolisthes manimaculis (Anomura: Porcellanidae).</title>
        <authorList>
            <person name="Angst P."/>
        </authorList>
    </citation>
    <scope>NUCLEOTIDE SEQUENCE</scope>
    <source>
        <strain evidence="3">PB745_01</strain>
        <tissue evidence="3">Gill</tissue>
    </source>
</reference>
<dbReference type="Proteomes" id="UP001286313">
    <property type="component" value="Unassembled WGS sequence"/>
</dbReference>
<evidence type="ECO:0000313" key="3">
    <source>
        <dbReference type="EMBL" id="KAK3853784.1"/>
    </source>
</evidence>
<keyword evidence="4" id="KW-1185">Reference proteome</keyword>
<dbReference type="EMBL" id="JAWQEG010006828">
    <property type="protein sequence ID" value="KAK3853781.1"/>
    <property type="molecule type" value="Genomic_DNA"/>
</dbReference>
<accession>A0AAE1EIW0</accession>
<dbReference type="PANTHER" id="PTHR47018">
    <property type="entry name" value="CXC DOMAIN-CONTAINING PROTEIN-RELATED"/>
    <property type="match status" value="1"/>
</dbReference>
<evidence type="ECO:0000313" key="2">
    <source>
        <dbReference type="EMBL" id="KAK3853782.1"/>
    </source>
</evidence>
<dbReference type="EMBL" id="JAWQEG010006828">
    <property type="protein sequence ID" value="KAK3853782.1"/>
    <property type="molecule type" value="Genomic_DNA"/>
</dbReference>
<dbReference type="EMBL" id="JAWQEG010006828">
    <property type="protein sequence ID" value="KAK3853784.1"/>
    <property type="molecule type" value="Genomic_DNA"/>
</dbReference>
<dbReference type="AlphaFoldDB" id="A0AAE1EIW0"/>
<dbReference type="PANTHER" id="PTHR47018:SF2">
    <property type="entry name" value="TESMIN_TSO1-LIKE CXC DOMAIN-CONTAINING PROTEIN"/>
    <property type="match status" value="1"/>
</dbReference>
<sequence length="211" mass="24243">MHSFLPLFYEQSATPAIIKHGMDVLRQAVEFLNPGQIPVTTFDQPLFALAKCIQWKWPDTHDEKVYVVMVGGVHTEMVLWNILGDVLDGCGWTTALTEAELWRLKAGLLLLPVNTLEKMEWLLLLHVYEKSCFTVVALNNLDHNPSSTTSQVHSMGLELAFFNCRPRWKLVLTDLPLRYHLLEMQNTRFLTAIRFCPSRCFEDHSSRCAKL</sequence>
<protein>
    <submittedName>
        <fullName evidence="3">Uncharacterized protein</fullName>
    </submittedName>
</protein>
<name>A0AAE1EIW0_PETCI</name>